<dbReference type="Proteomes" id="UP001157960">
    <property type="component" value="Unassembled WGS sequence"/>
</dbReference>
<sequence length="75" mass="8823">MQIKTVEIFKTNVRNENDTNKAIAFLLSLYQNYKINFDLEDEEKILRVEANQPEIETNKIIHCMVGLGYSCERIE</sequence>
<name>A0ABY1P0T1_9FLAO</name>
<dbReference type="RefSeq" id="WP_198405687.1">
    <property type="nucleotide sequence ID" value="NZ_FXTZ01000006.1"/>
</dbReference>
<proteinExistence type="predicted"/>
<gene>
    <name evidence="1" type="ORF">SAMN06264346_106144</name>
</gene>
<evidence type="ECO:0000313" key="2">
    <source>
        <dbReference type="Proteomes" id="UP001157960"/>
    </source>
</evidence>
<keyword evidence="2" id="KW-1185">Reference proteome</keyword>
<evidence type="ECO:0008006" key="3">
    <source>
        <dbReference type="Google" id="ProtNLM"/>
    </source>
</evidence>
<reference evidence="1 2" key="1">
    <citation type="submission" date="2017-05" db="EMBL/GenBank/DDBJ databases">
        <authorList>
            <person name="Varghese N."/>
            <person name="Submissions S."/>
        </authorList>
    </citation>
    <scope>NUCLEOTIDE SEQUENCE [LARGE SCALE GENOMIC DNA]</scope>
    <source>
        <strain evidence="1 2">DSM 28214</strain>
    </source>
</reference>
<comment type="caution">
    <text evidence="1">The sequence shown here is derived from an EMBL/GenBank/DDBJ whole genome shotgun (WGS) entry which is preliminary data.</text>
</comment>
<dbReference type="EMBL" id="FXTZ01000006">
    <property type="protein sequence ID" value="SMP22200.1"/>
    <property type="molecule type" value="Genomic_DNA"/>
</dbReference>
<accession>A0ABY1P0T1</accession>
<organism evidence="1 2">
    <name type="scientific">Chryseobacterium profundimaris</name>
    <dbReference type="NCBI Taxonomy" id="1387275"/>
    <lineage>
        <taxon>Bacteria</taxon>
        <taxon>Pseudomonadati</taxon>
        <taxon>Bacteroidota</taxon>
        <taxon>Flavobacteriia</taxon>
        <taxon>Flavobacteriales</taxon>
        <taxon>Weeksellaceae</taxon>
        <taxon>Chryseobacterium group</taxon>
        <taxon>Chryseobacterium</taxon>
    </lineage>
</organism>
<evidence type="ECO:0000313" key="1">
    <source>
        <dbReference type="EMBL" id="SMP22200.1"/>
    </source>
</evidence>
<protein>
    <recommendedName>
        <fullName evidence="3">Methyltransferase type 11</fullName>
    </recommendedName>
</protein>